<organism evidence="1 2">
    <name type="scientific">Streptomyces spiralis</name>
    <dbReference type="NCBI Taxonomy" id="66376"/>
    <lineage>
        <taxon>Bacteria</taxon>
        <taxon>Bacillati</taxon>
        <taxon>Actinomycetota</taxon>
        <taxon>Actinomycetes</taxon>
        <taxon>Kitasatosporales</taxon>
        <taxon>Streptomycetaceae</taxon>
        <taxon>Streptomyces</taxon>
    </lineage>
</organism>
<keyword evidence="2" id="KW-1185">Reference proteome</keyword>
<gene>
    <name evidence="1" type="ORF">GCM10014715_87190</name>
</gene>
<dbReference type="AlphaFoldDB" id="A0A919APN8"/>
<reference evidence="1" key="1">
    <citation type="journal article" date="2014" name="Int. J. Syst. Evol. Microbiol.">
        <title>Complete genome sequence of Corynebacterium casei LMG S-19264T (=DSM 44701T), isolated from a smear-ripened cheese.</title>
        <authorList>
            <consortium name="US DOE Joint Genome Institute (JGI-PGF)"/>
            <person name="Walter F."/>
            <person name="Albersmeier A."/>
            <person name="Kalinowski J."/>
            <person name="Ruckert C."/>
        </authorList>
    </citation>
    <scope>NUCLEOTIDE SEQUENCE</scope>
    <source>
        <strain evidence="1">JCM 3302</strain>
    </source>
</reference>
<dbReference type="EMBL" id="BNBC01000086">
    <property type="protein sequence ID" value="GHF18898.1"/>
    <property type="molecule type" value="Genomic_DNA"/>
</dbReference>
<sequence>MSAGAWGPPRPCVLSAQGTTTLNSSPLLRSFRGIGWPHTGPHSTATGRSWDITEAHGVTPVQVVLCRHLQAGNIGPDPDTLN</sequence>
<evidence type="ECO:0000313" key="2">
    <source>
        <dbReference type="Proteomes" id="UP000641386"/>
    </source>
</evidence>
<comment type="caution">
    <text evidence="1">The sequence shown here is derived from an EMBL/GenBank/DDBJ whole genome shotgun (WGS) entry which is preliminary data.</text>
</comment>
<dbReference type="Proteomes" id="UP000641386">
    <property type="component" value="Unassembled WGS sequence"/>
</dbReference>
<name>A0A919APN8_9ACTN</name>
<accession>A0A919APN8</accession>
<protein>
    <submittedName>
        <fullName evidence="1">Uncharacterized protein</fullName>
    </submittedName>
</protein>
<proteinExistence type="predicted"/>
<reference evidence="1" key="2">
    <citation type="submission" date="2020-09" db="EMBL/GenBank/DDBJ databases">
        <authorList>
            <person name="Sun Q."/>
            <person name="Ohkuma M."/>
        </authorList>
    </citation>
    <scope>NUCLEOTIDE SEQUENCE</scope>
    <source>
        <strain evidence="1">JCM 3302</strain>
    </source>
</reference>
<evidence type="ECO:0000313" key="1">
    <source>
        <dbReference type="EMBL" id="GHF18898.1"/>
    </source>
</evidence>